<feature type="domain" description="Tetracyclin repressor-like C-terminal group 31" evidence="2">
    <location>
        <begin position="57"/>
        <end position="169"/>
    </location>
</feature>
<protein>
    <submittedName>
        <fullName evidence="3">TetR/AcrR family transcriptional regulator</fullName>
    </submittedName>
</protein>
<dbReference type="InterPro" id="IPR041583">
    <property type="entry name" value="TetR_C_31"/>
</dbReference>
<proteinExistence type="predicted"/>
<name>A0A939FM55_9ACTN</name>
<accession>A0A939FM55</accession>
<dbReference type="AlphaFoldDB" id="A0A939FM55"/>
<dbReference type="Proteomes" id="UP000664781">
    <property type="component" value="Unassembled WGS sequence"/>
</dbReference>
<dbReference type="Gene3D" id="1.10.357.10">
    <property type="entry name" value="Tetracycline Repressor, domain 2"/>
    <property type="match status" value="1"/>
</dbReference>
<gene>
    <name evidence="3" type="ORF">J1792_13070</name>
</gene>
<feature type="compositionally biased region" description="Basic residues" evidence="1">
    <location>
        <begin position="239"/>
        <end position="250"/>
    </location>
</feature>
<comment type="caution">
    <text evidence="3">The sequence shown here is derived from an EMBL/GenBank/DDBJ whole genome shotgun (WGS) entry which is preliminary data.</text>
</comment>
<feature type="region of interest" description="Disordered" evidence="1">
    <location>
        <begin position="239"/>
        <end position="258"/>
    </location>
</feature>
<reference evidence="3" key="1">
    <citation type="submission" date="2021-03" db="EMBL/GenBank/DDBJ databases">
        <title>Streptomyces strains.</title>
        <authorList>
            <person name="Lund M.B."/>
            <person name="Toerring T."/>
        </authorList>
    </citation>
    <scope>NUCLEOTIDE SEQUENCE</scope>
    <source>
        <strain evidence="3">JCM 4242</strain>
    </source>
</reference>
<evidence type="ECO:0000313" key="3">
    <source>
        <dbReference type="EMBL" id="MBO0653679.1"/>
    </source>
</evidence>
<sequence length="258" mass="26922">MRGLTHRAVDEAAGLPPGSTSNRARTRAALLEAAVRRLAVREAAALGTAELPDPAGGPDALAEVLARALHRSLTGQRELLLARYELALEAARRPGLREVYDATGRGFFREPLVALMAAAGSAEPERHALSLIAWCEGLMFSCAAGSYHAEVPGEAQLRAGMAELLHGMLGRGRRDGGEGVRGGARGGVIPRHSRGVFTTALGRLQGWAGAANARGGGPGGGGDVGRRRLCLRLAARRTYRSAPPRARRRTGGGAGPRP</sequence>
<evidence type="ECO:0000256" key="1">
    <source>
        <dbReference type="SAM" id="MobiDB-lite"/>
    </source>
</evidence>
<dbReference type="Pfam" id="PF17940">
    <property type="entry name" value="TetR_C_31"/>
    <property type="match status" value="1"/>
</dbReference>
<keyword evidence="4" id="KW-1185">Reference proteome</keyword>
<evidence type="ECO:0000259" key="2">
    <source>
        <dbReference type="Pfam" id="PF17940"/>
    </source>
</evidence>
<organism evidence="3 4">
    <name type="scientific">Streptomyces triculaminicus</name>
    <dbReference type="NCBI Taxonomy" id="2816232"/>
    <lineage>
        <taxon>Bacteria</taxon>
        <taxon>Bacillati</taxon>
        <taxon>Actinomycetota</taxon>
        <taxon>Actinomycetes</taxon>
        <taxon>Kitasatosporales</taxon>
        <taxon>Streptomycetaceae</taxon>
        <taxon>Streptomyces</taxon>
    </lineage>
</organism>
<feature type="region of interest" description="Disordered" evidence="1">
    <location>
        <begin position="1"/>
        <end position="22"/>
    </location>
</feature>
<dbReference type="EMBL" id="JAFMOF010000002">
    <property type="protein sequence ID" value="MBO0653679.1"/>
    <property type="molecule type" value="Genomic_DNA"/>
</dbReference>
<evidence type="ECO:0000313" key="4">
    <source>
        <dbReference type="Proteomes" id="UP000664781"/>
    </source>
</evidence>